<dbReference type="REBASE" id="159737">
    <property type="entry name" value="M.PstDX4ORF19670P"/>
</dbReference>
<proteinExistence type="inferred from homology"/>
<evidence type="ECO:0000256" key="6">
    <source>
        <dbReference type="PROSITE-ProRule" id="PRU01016"/>
    </source>
</evidence>
<evidence type="ECO:0000313" key="9">
    <source>
        <dbReference type="EMBL" id="AOM79189.1"/>
    </source>
</evidence>
<keyword evidence="3 6" id="KW-0949">S-adenosyl-L-methionine</keyword>
<dbReference type="InterPro" id="IPR031303">
    <property type="entry name" value="C5_meth_CS"/>
</dbReference>
<name>A0A1D7QKQ2_9SPHI</name>
<dbReference type="InterPro" id="IPR050390">
    <property type="entry name" value="C5-Methyltransferase"/>
</dbReference>
<dbReference type="KEGG" id="psty:BFS30_19670"/>
<feature type="active site" evidence="6">
    <location>
        <position position="116"/>
    </location>
</feature>
<dbReference type="Pfam" id="PF00145">
    <property type="entry name" value="DNA_methylase"/>
    <property type="match status" value="2"/>
</dbReference>
<dbReference type="PANTHER" id="PTHR10629:SF52">
    <property type="entry name" value="DNA (CYTOSINE-5)-METHYLTRANSFERASE 1"/>
    <property type="match status" value="1"/>
</dbReference>
<protein>
    <recommendedName>
        <fullName evidence="8">Cytosine-specific methyltransferase</fullName>
        <ecNumber evidence="8">2.1.1.37</ecNumber>
    </recommendedName>
</protein>
<dbReference type="GO" id="GO:0032259">
    <property type="term" value="P:methylation"/>
    <property type="evidence" value="ECO:0007669"/>
    <property type="project" value="UniProtKB-KW"/>
</dbReference>
<dbReference type="PRINTS" id="PR00105">
    <property type="entry name" value="C5METTRFRASE"/>
</dbReference>
<dbReference type="NCBIfam" id="TIGR00675">
    <property type="entry name" value="dcm"/>
    <property type="match status" value="1"/>
</dbReference>
<dbReference type="PANTHER" id="PTHR10629">
    <property type="entry name" value="CYTOSINE-SPECIFIC METHYLTRANSFERASE"/>
    <property type="match status" value="1"/>
</dbReference>
<gene>
    <name evidence="9" type="ORF">BFS30_19670</name>
</gene>
<dbReference type="GO" id="GO:0003886">
    <property type="term" value="F:DNA (cytosine-5-)-methyltransferase activity"/>
    <property type="evidence" value="ECO:0007669"/>
    <property type="project" value="UniProtKB-EC"/>
</dbReference>
<evidence type="ECO:0000256" key="8">
    <source>
        <dbReference type="RuleBase" id="RU000417"/>
    </source>
</evidence>
<dbReference type="AlphaFoldDB" id="A0A1D7QKQ2"/>
<dbReference type="SUPFAM" id="SSF53335">
    <property type="entry name" value="S-adenosyl-L-methionine-dependent methyltransferases"/>
    <property type="match status" value="1"/>
</dbReference>
<dbReference type="InterPro" id="IPR001525">
    <property type="entry name" value="C5_MeTfrase"/>
</dbReference>
<accession>A0A1D7QKQ2</accession>
<dbReference type="OrthoDB" id="32195at2"/>
<dbReference type="PROSITE" id="PS51679">
    <property type="entry name" value="SAM_MT_C5"/>
    <property type="match status" value="1"/>
</dbReference>
<dbReference type="PROSITE" id="PS00095">
    <property type="entry name" value="C5_MTASE_2"/>
    <property type="match status" value="1"/>
</dbReference>
<evidence type="ECO:0000256" key="7">
    <source>
        <dbReference type="RuleBase" id="RU000416"/>
    </source>
</evidence>
<evidence type="ECO:0000256" key="1">
    <source>
        <dbReference type="ARBA" id="ARBA00022603"/>
    </source>
</evidence>
<dbReference type="Gene3D" id="3.90.120.10">
    <property type="entry name" value="DNA Methylase, subunit A, domain 2"/>
    <property type="match status" value="1"/>
</dbReference>
<dbReference type="EC" id="2.1.1.37" evidence="8"/>
<dbReference type="InterPro" id="IPR018117">
    <property type="entry name" value="C5_DNA_meth_AS"/>
</dbReference>
<dbReference type="Gene3D" id="3.40.50.150">
    <property type="entry name" value="Vaccinia Virus protein VP39"/>
    <property type="match status" value="1"/>
</dbReference>
<dbReference type="InterPro" id="IPR029063">
    <property type="entry name" value="SAM-dependent_MTases_sf"/>
</dbReference>
<evidence type="ECO:0000256" key="3">
    <source>
        <dbReference type="ARBA" id="ARBA00022691"/>
    </source>
</evidence>
<dbReference type="PROSITE" id="PS00094">
    <property type="entry name" value="C5_MTASE_1"/>
    <property type="match status" value="1"/>
</dbReference>
<keyword evidence="10" id="KW-1185">Reference proteome</keyword>
<keyword evidence="2 6" id="KW-0808">Transferase</keyword>
<comment type="similarity">
    <text evidence="6 7">Belongs to the class I-like SAM-binding methyltransferase superfamily. C5-methyltransferase family.</text>
</comment>
<keyword evidence="4" id="KW-0680">Restriction system</keyword>
<evidence type="ECO:0000256" key="2">
    <source>
        <dbReference type="ARBA" id="ARBA00022679"/>
    </source>
</evidence>
<reference evidence="9 10" key="1">
    <citation type="submission" date="2016-08" db="EMBL/GenBank/DDBJ databases">
        <authorList>
            <person name="Seilhamer J.J."/>
        </authorList>
    </citation>
    <scope>NUCLEOTIDE SEQUENCE [LARGE SCALE GENOMIC DNA]</scope>
    <source>
        <strain evidence="9 10">DX4</strain>
    </source>
</reference>
<dbReference type="GO" id="GO:0009307">
    <property type="term" value="P:DNA restriction-modification system"/>
    <property type="evidence" value="ECO:0007669"/>
    <property type="project" value="UniProtKB-KW"/>
</dbReference>
<comment type="catalytic activity">
    <reaction evidence="5 8">
        <text>a 2'-deoxycytidine in DNA + S-adenosyl-L-methionine = a 5-methyl-2'-deoxycytidine in DNA + S-adenosyl-L-homocysteine + H(+)</text>
        <dbReference type="Rhea" id="RHEA:13681"/>
        <dbReference type="Rhea" id="RHEA-COMP:11369"/>
        <dbReference type="Rhea" id="RHEA-COMP:11370"/>
        <dbReference type="ChEBI" id="CHEBI:15378"/>
        <dbReference type="ChEBI" id="CHEBI:57856"/>
        <dbReference type="ChEBI" id="CHEBI:59789"/>
        <dbReference type="ChEBI" id="CHEBI:85452"/>
        <dbReference type="ChEBI" id="CHEBI:85454"/>
        <dbReference type="EC" id="2.1.1.37"/>
    </reaction>
</comment>
<dbReference type="Proteomes" id="UP000094313">
    <property type="component" value="Chromosome"/>
</dbReference>
<evidence type="ECO:0000256" key="4">
    <source>
        <dbReference type="ARBA" id="ARBA00022747"/>
    </source>
</evidence>
<dbReference type="RefSeq" id="WP_069380852.1">
    <property type="nucleotide sequence ID" value="NZ_CP017141.1"/>
</dbReference>
<evidence type="ECO:0000313" key="10">
    <source>
        <dbReference type="Proteomes" id="UP000094313"/>
    </source>
</evidence>
<dbReference type="EMBL" id="CP017141">
    <property type="protein sequence ID" value="AOM79189.1"/>
    <property type="molecule type" value="Genomic_DNA"/>
</dbReference>
<keyword evidence="1 6" id="KW-0489">Methyltransferase</keyword>
<sequence length="409" mass="47119">MNYIDLFAGAGGLSEGFKKVGFNPIAHVEADKAACYTLKTRLAYHYLNENNQIDIYNQYLKGDITRAELYSFIPQMLLNSVINESIGAETNESIFKKIDCIKENLKIDLIVGGPPCQAYSTMGRGALKHKKKDVRKQLYIEYGKFLLRYKPNMFVFENVPGLKTSDNGRHYKTIKEYFKLIGYRIDELLLNSWDFGVIQDRKRLILIGRKDSLDFSPIEFGNLHHKWDRDDIFDDLPSLQAGQGSRWCSYKTSTNEYLKNTSIRDATDFTTLHISRPHNERDLNIYKLAIAKLQNGVRLKNSDIPLEERTQNNIDDFLDRFKVVGKKPHTMIAHIAKDGHHFIHPNMEQLRSISIREAARIQSFPDNFYFEGIKEFQNRSAAFRQIGNAVPPLMAEIIANKIKKVLDGD</sequence>
<organism evidence="9 10">
    <name type="scientific">Pedobacter steynii</name>
    <dbReference type="NCBI Taxonomy" id="430522"/>
    <lineage>
        <taxon>Bacteria</taxon>
        <taxon>Pseudomonadati</taxon>
        <taxon>Bacteroidota</taxon>
        <taxon>Sphingobacteriia</taxon>
        <taxon>Sphingobacteriales</taxon>
        <taxon>Sphingobacteriaceae</taxon>
        <taxon>Pedobacter</taxon>
    </lineage>
</organism>
<evidence type="ECO:0000256" key="5">
    <source>
        <dbReference type="ARBA" id="ARBA00047422"/>
    </source>
</evidence>